<dbReference type="OrthoDB" id="5380163at2759"/>
<protein>
    <recommendedName>
        <fullName evidence="6">BZIP domain-containing protein</fullName>
    </recommendedName>
</protein>
<feature type="compositionally biased region" description="Basic and acidic residues" evidence="5">
    <location>
        <begin position="172"/>
        <end position="184"/>
    </location>
</feature>
<feature type="compositionally biased region" description="Polar residues" evidence="5">
    <location>
        <begin position="326"/>
        <end position="336"/>
    </location>
</feature>
<feature type="region of interest" description="Disordered" evidence="5">
    <location>
        <begin position="606"/>
        <end position="628"/>
    </location>
</feature>
<dbReference type="Pfam" id="PF00170">
    <property type="entry name" value="bZIP_1"/>
    <property type="match status" value="1"/>
</dbReference>
<dbReference type="InterPro" id="IPR013910">
    <property type="entry name" value="TF_PAP1"/>
</dbReference>
<feature type="compositionally biased region" description="Low complexity" evidence="5">
    <location>
        <begin position="306"/>
        <end position="319"/>
    </location>
</feature>
<feature type="region of interest" description="Disordered" evidence="5">
    <location>
        <begin position="223"/>
        <end position="258"/>
    </location>
</feature>
<evidence type="ECO:0000313" key="8">
    <source>
        <dbReference type="Proteomes" id="UP000016933"/>
    </source>
</evidence>
<evidence type="ECO:0000256" key="2">
    <source>
        <dbReference type="ARBA" id="ARBA00004496"/>
    </source>
</evidence>
<dbReference type="SMART" id="SM00338">
    <property type="entry name" value="BRLZ"/>
    <property type="match status" value="1"/>
</dbReference>
<feature type="domain" description="BZIP" evidence="6">
    <location>
        <begin position="156"/>
        <end position="219"/>
    </location>
</feature>
<comment type="similarity">
    <text evidence="4">Belongs to the bZIP family. YAP subfamily.</text>
</comment>
<dbReference type="InterPro" id="IPR046347">
    <property type="entry name" value="bZIP_sf"/>
</dbReference>
<feature type="compositionally biased region" description="Polar residues" evidence="5">
    <location>
        <begin position="48"/>
        <end position="61"/>
    </location>
</feature>
<dbReference type="GO" id="GO:0090575">
    <property type="term" value="C:RNA polymerase II transcription regulator complex"/>
    <property type="evidence" value="ECO:0007669"/>
    <property type="project" value="TreeGrafter"/>
</dbReference>
<dbReference type="PANTHER" id="PTHR40621">
    <property type="entry name" value="TRANSCRIPTION FACTOR KAPC-RELATED"/>
    <property type="match status" value="1"/>
</dbReference>
<reference evidence="8" key="1">
    <citation type="journal article" date="2012" name="PLoS Genet.">
        <title>The genomes of the fungal plant pathogens Cladosporium fulvum and Dothistroma septosporum reveal adaptation to different hosts and lifestyles but also signatures of common ancestry.</title>
        <authorList>
            <person name="de Wit P.J.G.M."/>
            <person name="van der Burgt A."/>
            <person name="Oekmen B."/>
            <person name="Stergiopoulos I."/>
            <person name="Abd-Elsalam K.A."/>
            <person name="Aerts A.L."/>
            <person name="Bahkali A.H."/>
            <person name="Beenen H.G."/>
            <person name="Chettri P."/>
            <person name="Cox M.P."/>
            <person name="Datema E."/>
            <person name="de Vries R.P."/>
            <person name="Dhillon B."/>
            <person name="Ganley A.R."/>
            <person name="Griffiths S.A."/>
            <person name="Guo Y."/>
            <person name="Hamelin R.C."/>
            <person name="Henrissat B."/>
            <person name="Kabir M.S."/>
            <person name="Jashni M.K."/>
            <person name="Kema G."/>
            <person name="Klaubauf S."/>
            <person name="Lapidus A."/>
            <person name="Levasseur A."/>
            <person name="Lindquist E."/>
            <person name="Mehrabi R."/>
            <person name="Ohm R.A."/>
            <person name="Owen T.J."/>
            <person name="Salamov A."/>
            <person name="Schwelm A."/>
            <person name="Schijlen E."/>
            <person name="Sun H."/>
            <person name="van den Burg H.A."/>
            <person name="van Ham R.C.H.J."/>
            <person name="Zhang S."/>
            <person name="Goodwin S.B."/>
            <person name="Grigoriev I.V."/>
            <person name="Collemare J."/>
            <person name="Bradshaw R.E."/>
        </authorList>
    </citation>
    <scope>NUCLEOTIDE SEQUENCE [LARGE SCALE GENOMIC DNA]</scope>
    <source>
        <strain evidence="8">NZE10 / CBS 128990</strain>
    </source>
</reference>
<dbReference type="Pfam" id="PF08601">
    <property type="entry name" value="PAP1"/>
    <property type="match status" value="3"/>
</dbReference>
<dbReference type="CDD" id="cd14688">
    <property type="entry name" value="bZIP_YAP"/>
    <property type="match status" value="1"/>
</dbReference>
<dbReference type="SUPFAM" id="SSF111430">
    <property type="entry name" value="YAP1 redox domain"/>
    <property type="match status" value="1"/>
</dbReference>
<sequence>MAAQLHQTPQRANPYLSPAQQHLLLAALHSQAQTNQSTASQVKRSDSDPATMNTANGSTLFMSPHSGDLDSFEYTPDLDYLDGGDNFDFENTDLGGDMIGALPGSGAGTEVENDEGHEKRKSPDDHNDEEGGDAKRQETKDGEKGAKKPGRKPLTSEPTTKRKAQNRAAQRAFRERKEAHLKDLETKVTELTKAQEADKHENGLLKAQVDRLQTELKEYRKRLSLNSGISRSPPLTAKNSQHRSNSNPPSYGGNFQFDFPKFGGLPGSQIFGNSGANASNSGILKRDSLTPPQVTQSHTTINGYGQQSQLQSQTQSEAQAPRRNSMARSLSPSSVPNGGAKTGSPSQYFSLNPSFAPYSTNNNMHGFASTLPQMNGGSDGLADLFSPSLLKSASVDGYFDVSQNSNGVSNSSQALTLNGGNDSTSGLNRVFQFNSSSSTSDGTSPSASSQSQWNGNGANSSCGTSPEPSQGSPASNDKAHMPAQKQQSPLSQFTDINNQANTGLNATFGLPNTDYNVPPLGNFDPVLFGDYRESNDAIVGGGDFTGGFFDDALNSAPLDYSSPSNLFGILQSPEQTYDQLPAQHSVIPASQPAPSQALMAEIENARNGGDDDYGLPNTKQQSQSAKKVDSSGKLISCNNIWNQLQSNPDFQEGKFDLDGLCSELRAKARCSESGVMVDQDHVDAALKKLGRKDEKGKAFDVPPLMFEQESWDNVLKKLREGRA</sequence>
<feature type="compositionally biased region" description="Polar residues" evidence="5">
    <location>
        <begin position="290"/>
        <end position="305"/>
    </location>
</feature>
<dbReference type="eggNOG" id="ENOG502RPD7">
    <property type="taxonomic scope" value="Eukaryota"/>
</dbReference>
<evidence type="ECO:0000256" key="1">
    <source>
        <dbReference type="ARBA" id="ARBA00004123"/>
    </source>
</evidence>
<dbReference type="FunFam" id="1.20.5.170:FF:000067">
    <property type="entry name" value="BZIP transcription factor"/>
    <property type="match status" value="1"/>
</dbReference>
<dbReference type="PROSITE" id="PS50217">
    <property type="entry name" value="BZIP"/>
    <property type="match status" value="1"/>
</dbReference>
<proteinExistence type="inferred from homology"/>
<feature type="compositionally biased region" description="Polar residues" evidence="5">
    <location>
        <begin position="237"/>
        <end position="249"/>
    </location>
</feature>
<dbReference type="GO" id="GO:0034599">
    <property type="term" value="P:cellular response to oxidative stress"/>
    <property type="evidence" value="ECO:0007669"/>
    <property type="project" value="UniProtKB-ARBA"/>
</dbReference>
<evidence type="ECO:0000313" key="7">
    <source>
        <dbReference type="EMBL" id="EME48873.1"/>
    </source>
</evidence>
<feature type="compositionally biased region" description="Polar residues" evidence="5">
    <location>
        <begin position="452"/>
        <end position="475"/>
    </location>
</feature>
<dbReference type="HOGENOM" id="CLU_011807_0_0_1"/>
<dbReference type="SUPFAM" id="SSF57959">
    <property type="entry name" value="Leucine zipper domain"/>
    <property type="match status" value="1"/>
</dbReference>
<dbReference type="GO" id="GO:0000976">
    <property type="term" value="F:transcription cis-regulatory region binding"/>
    <property type="evidence" value="ECO:0007669"/>
    <property type="project" value="InterPro"/>
</dbReference>
<dbReference type="OMA" id="LNMACGN"/>
<dbReference type="GO" id="GO:0001228">
    <property type="term" value="F:DNA-binding transcription activator activity, RNA polymerase II-specific"/>
    <property type="evidence" value="ECO:0007669"/>
    <property type="project" value="TreeGrafter"/>
</dbReference>
<feature type="compositionally biased region" description="Low complexity" evidence="5">
    <location>
        <begin position="435"/>
        <end position="451"/>
    </location>
</feature>
<dbReference type="STRING" id="675120.N1Q0R7"/>
<gene>
    <name evidence="7" type="ORF">DOTSEDRAFT_67816</name>
</gene>
<feature type="compositionally biased region" description="Basic and acidic residues" evidence="5">
    <location>
        <begin position="132"/>
        <end position="146"/>
    </location>
</feature>
<dbReference type="EMBL" id="KB446535">
    <property type="protein sequence ID" value="EME48873.1"/>
    <property type="molecule type" value="Genomic_DNA"/>
</dbReference>
<feature type="region of interest" description="Disordered" evidence="5">
    <location>
        <begin position="31"/>
        <end position="64"/>
    </location>
</feature>
<dbReference type="Proteomes" id="UP000016933">
    <property type="component" value="Unassembled WGS sequence"/>
</dbReference>
<dbReference type="PANTHER" id="PTHR40621:SF6">
    <property type="entry name" value="AP-1-LIKE TRANSCRIPTION FACTOR YAP1-RELATED"/>
    <property type="match status" value="1"/>
</dbReference>
<feature type="compositionally biased region" description="Polar residues" evidence="5">
    <location>
        <begin position="414"/>
        <end position="434"/>
    </location>
</feature>
<accession>N1Q0R7</accession>
<feature type="region of interest" description="Disordered" evidence="5">
    <location>
        <begin position="278"/>
        <end position="348"/>
    </location>
</feature>
<feature type="compositionally biased region" description="Basic and acidic residues" evidence="5">
    <location>
        <begin position="114"/>
        <end position="125"/>
    </location>
</feature>
<reference evidence="7 8" key="2">
    <citation type="journal article" date="2012" name="PLoS Pathog.">
        <title>Diverse lifestyles and strategies of plant pathogenesis encoded in the genomes of eighteen Dothideomycetes fungi.</title>
        <authorList>
            <person name="Ohm R.A."/>
            <person name="Feau N."/>
            <person name="Henrissat B."/>
            <person name="Schoch C.L."/>
            <person name="Horwitz B.A."/>
            <person name="Barry K.W."/>
            <person name="Condon B.J."/>
            <person name="Copeland A.C."/>
            <person name="Dhillon B."/>
            <person name="Glaser F."/>
            <person name="Hesse C.N."/>
            <person name="Kosti I."/>
            <person name="LaButti K."/>
            <person name="Lindquist E.A."/>
            <person name="Lucas S."/>
            <person name="Salamov A.A."/>
            <person name="Bradshaw R.E."/>
            <person name="Ciuffetti L."/>
            <person name="Hamelin R.C."/>
            <person name="Kema G.H.J."/>
            <person name="Lawrence C."/>
            <person name="Scott J.A."/>
            <person name="Spatafora J.W."/>
            <person name="Turgeon B.G."/>
            <person name="de Wit P.J.G.M."/>
            <person name="Zhong S."/>
            <person name="Goodwin S.B."/>
            <person name="Grigoriev I.V."/>
        </authorList>
    </citation>
    <scope>NUCLEOTIDE SEQUENCE [LARGE SCALE GENOMIC DNA]</scope>
    <source>
        <strain evidence="8">NZE10 / CBS 128990</strain>
    </source>
</reference>
<evidence type="ECO:0000256" key="3">
    <source>
        <dbReference type="ARBA" id="ARBA00023242"/>
    </source>
</evidence>
<dbReference type="AlphaFoldDB" id="N1Q0R7"/>
<feature type="region of interest" description="Disordered" evidence="5">
    <location>
        <begin position="92"/>
        <end position="184"/>
    </location>
</feature>
<dbReference type="GO" id="GO:0005737">
    <property type="term" value="C:cytoplasm"/>
    <property type="evidence" value="ECO:0007669"/>
    <property type="project" value="UniProtKB-SubCell"/>
</dbReference>
<feature type="region of interest" description="Disordered" evidence="5">
    <location>
        <begin position="408"/>
        <end position="489"/>
    </location>
</feature>
<organism evidence="7 8">
    <name type="scientific">Dothistroma septosporum (strain NZE10 / CBS 128990)</name>
    <name type="common">Red band needle blight fungus</name>
    <name type="synonym">Mycosphaerella pini</name>
    <dbReference type="NCBI Taxonomy" id="675120"/>
    <lineage>
        <taxon>Eukaryota</taxon>
        <taxon>Fungi</taxon>
        <taxon>Dikarya</taxon>
        <taxon>Ascomycota</taxon>
        <taxon>Pezizomycotina</taxon>
        <taxon>Dothideomycetes</taxon>
        <taxon>Dothideomycetidae</taxon>
        <taxon>Mycosphaerellales</taxon>
        <taxon>Mycosphaerellaceae</taxon>
        <taxon>Dothistroma</taxon>
    </lineage>
</organism>
<keyword evidence="3" id="KW-0539">Nucleus</keyword>
<dbReference type="PROSITE" id="PS00036">
    <property type="entry name" value="BZIP_BASIC"/>
    <property type="match status" value="1"/>
</dbReference>
<keyword evidence="8" id="KW-1185">Reference proteome</keyword>
<comment type="subcellular location">
    <subcellularLocation>
        <location evidence="2">Cytoplasm</location>
    </subcellularLocation>
    <subcellularLocation>
        <location evidence="1">Nucleus</location>
    </subcellularLocation>
</comment>
<dbReference type="Gene3D" id="1.20.5.170">
    <property type="match status" value="1"/>
</dbReference>
<dbReference type="Gene3D" id="1.10.238.100">
    <property type="entry name" value="YAP1 redox domain. Chain B"/>
    <property type="match status" value="1"/>
</dbReference>
<name>N1Q0R7_DOTSN</name>
<dbReference type="InterPro" id="IPR004827">
    <property type="entry name" value="bZIP"/>
</dbReference>
<dbReference type="InterPro" id="IPR023167">
    <property type="entry name" value="Yap1_redox_dom_sf"/>
</dbReference>
<feature type="compositionally biased region" description="Low complexity" evidence="5">
    <location>
        <begin position="31"/>
        <end position="41"/>
    </location>
</feature>
<evidence type="ECO:0000256" key="4">
    <source>
        <dbReference type="ARBA" id="ARBA00038132"/>
    </source>
</evidence>
<evidence type="ECO:0000259" key="6">
    <source>
        <dbReference type="PROSITE" id="PS50217"/>
    </source>
</evidence>
<dbReference type="InterPro" id="IPR050936">
    <property type="entry name" value="AP-1-like"/>
</dbReference>
<evidence type="ECO:0000256" key="5">
    <source>
        <dbReference type="SAM" id="MobiDB-lite"/>
    </source>
</evidence>